<protein>
    <submittedName>
        <fullName evidence="8">RNA polymerase sigma factor</fullName>
    </submittedName>
</protein>
<dbReference type="InterPro" id="IPR013249">
    <property type="entry name" value="RNA_pol_sigma70_r4_t2"/>
</dbReference>
<gene>
    <name evidence="8" type="ORF">rosag_14560</name>
</gene>
<feature type="domain" description="RNA polymerase sigma-70 region 2" evidence="6">
    <location>
        <begin position="23"/>
        <end position="88"/>
    </location>
</feature>
<sequence length="184" mass="20427">MDASDAWLLARLRAGDVDALEQLLRRYRAPLVAYAARVAGPVEAEDVVQETFCRLWAWRATWRPEGSVRGLLYRVTRNLAISRRRRDAARERAARVVRVLGDADAPADAGADLAVEREELRRALARGVGALPPRRRTVFVLRCVHGLSYGEIAGLMDTSTQTVANQLSRALTTLRRSLAPSVLQ</sequence>
<dbReference type="PANTHER" id="PTHR43133">
    <property type="entry name" value="RNA POLYMERASE ECF-TYPE SIGMA FACTO"/>
    <property type="match status" value="1"/>
</dbReference>
<comment type="similarity">
    <text evidence="1">Belongs to the sigma-70 factor family. ECF subfamily.</text>
</comment>
<evidence type="ECO:0000256" key="5">
    <source>
        <dbReference type="ARBA" id="ARBA00023163"/>
    </source>
</evidence>
<comment type="caution">
    <text evidence="8">The sequence shown here is derived from an EMBL/GenBank/DDBJ whole genome shotgun (WGS) entry which is preliminary data.</text>
</comment>
<accession>A0AA37VA04</accession>
<reference evidence="8" key="1">
    <citation type="submission" date="2022-08" db="EMBL/GenBank/DDBJ databases">
        <title>Draft genome sequencing of Roseisolibacter agri AW1220.</title>
        <authorList>
            <person name="Tobiishi Y."/>
            <person name="Tonouchi A."/>
        </authorList>
    </citation>
    <scope>NUCLEOTIDE SEQUENCE</scope>
    <source>
        <strain evidence="8">AW1220</strain>
    </source>
</reference>
<dbReference type="Pfam" id="PF04542">
    <property type="entry name" value="Sigma70_r2"/>
    <property type="match status" value="1"/>
</dbReference>
<dbReference type="Gene3D" id="1.10.1740.10">
    <property type="match status" value="1"/>
</dbReference>
<evidence type="ECO:0000256" key="3">
    <source>
        <dbReference type="ARBA" id="ARBA00023082"/>
    </source>
</evidence>
<dbReference type="Gene3D" id="1.10.10.10">
    <property type="entry name" value="Winged helix-like DNA-binding domain superfamily/Winged helix DNA-binding domain"/>
    <property type="match status" value="1"/>
</dbReference>
<keyword evidence="3" id="KW-0731">Sigma factor</keyword>
<dbReference type="SUPFAM" id="SSF88946">
    <property type="entry name" value="Sigma2 domain of RNA polymerase sigma factors"/>
    <property type="match status" value="1"/>
</dbReference>
<keyword evidence="9" id="KW-1185">Reference proteome</keyword>
<evidence type="ECO:0000256" key="1">
    <source>
        <dbReference type="ARBA" id="ARBA00010641"/>
    </source>
</evidence>
<dbReference type="PANTHER" id="PTHR43133:SF8">
    <property type="entry name" value="RNA POLYMERASE SIGMA FACTOR HI_1459-RELATED"/>
    <property type="match status" value="1"/>
</dbReference>
<dbReference type="InterPro" id="IPR013325">
    <property type="entry name" value="RNA_pol_sigma_r2"/>
</dbReference>
<dbReference type="GO" id="GO:0003677">
    <property type="term" value="F:DNA binding"/>
    <property type="evidence" value="ECO:0007669"/>
    <property type="project" value="UniProtKB-KW"/>
</dbReference>
<dbReference type="InterPro" id="IPR039425">
    <property type="entry name" value="RNA_pol_sigma-70-like"/>
</dbReference>
<evidence type="ECO:0000313" key="8">
    <source>
        <dbReference type="EMBL" id="GLC24943.1"/>
    </source>
</evidence>
<evidence type="ECO:0000259" key="7">
    <source>
        <dbReference type="Pfam" id="PF08281"/>
    </source>
</evidence>
<dbReference type="InterPro" id="IPR036388">
    <property type="entry name" value="WH-like_DNA-bd_sf"/>
</dbReference>
<name>A0AA37VA04_9BACT</name>
<dbReference type="InterPro" id="IPR014284">
    <property type="entry name" value="RNA_pol_sigma-70_dom"/>
</dbReference>
<dbReference type="GO" id="GO:0006352">
    <property type="term" value="P:DNA-templated transcription initiation"/>
    <property type="evidence" value="ECO:0007669"/>
    <property type="project" value="InterPro"/>
</dbReference>
<dbReference type="Pfam" id="PF08281">
    <property type="entry name" value="Sigma70_r4_2"/>
    <property type="match status" value="1"/>
</dbReference>
<organism evidence="8 9">
    <name type="scientific">Roseisolibacter agri</name>
    <dbReference type="NCBI Taxonomy" id="2014610"/>
    <lineage>
        <taxon>Bacteria</taxon>
        <taxon>Pseudomonadati</taxon>
        <taxon>Gemmatimonadota</taxon>
        <taxon>Gemmatimonadia</taxon>
        <taxon>Gemmatimonadales</taxon>
        <taxon>Gemmatimonadaceae</taxon>
        <taxon>Roseisolibacter</taxon>
    </lineage>
</organism>
<dbReference type="RefSeq" id="WP_284349386.1">
    <property type="nucleotide sequence ID" value="NZ_BRXS01000002.1"/>
</dbReference>
<dbReference type="InterPro" id="IPR013324">
    <property type="entry name" value="RNA_pol_sigma_r3/r4-like"/>
</dbReference>
<evidence type="ECO:0000256" key="4">
    <source>
        <dbReference type="ARBA" id="ARBA00023125"/>
    </source>
</evidence>
<evidence type="ECO:0000313" key="9">
    <source>
        <dbReference type="Proteomes" id="UP001161325"/>
    </source>
</evidence>
<dbReference type="NCBIfam" id="TIGR02937">
    <property type="entry name" value="sigma70-ECF"/>
    <property type="match status" value="1"/>
</dbReference>
<dbReference type="EMBL" id="BRXS01000002">
    <property type="protein sequence ID" value="GLC24943.1"/>
    <property type="molecule type" value="Genomic_DNA"/>
</dbReference>
<dbReference type="InterPro" id="IPR007627">
    <property type="entry name" value="RNA_pol_sigma70_r2"/>
</dbReference>
<keyword evidence="5" id="KW-0804">Transcription</keyword>
<dbReference type="AlphaFoldDB" id="A0AA37VA04"/>
<keyword evidence="2" id="KW-0805">Transcription regulation</keyword>
<proteinExistence type="inferred from homology"/>
<evidence type="ECO:0000256" key="2">
    <source>
        <dbReference type="ARBA" id="ARBA00023015"/>
    </source>
</evidence>
<keyword evidence="4" id="KW-0238">DNA-binding</keyword>
<dbReference type="Proteomes" id="UP001161325">
    <property type="component" value="Unassembled WGS sequence"/>
</dbReference>
<dbReference type="SUPFAM" id="SSF88659">
    <property type="entry name" value="Sigma3 and sigma4 domains of RNA polymerase sigma factors"/>
    <property type="match status" value="1"/>
</dbReference>
<dbReference type="GO" id="GO:0016987">
    <property type="term" value="F:sigma factor activity"/>
    <property type="evidence" value="ECO:0007669"/>
    <property type="project" value="UniProtKB-KW"/>
</dbReference>
<evidence type="ECO:0000259" key="6">
    <source>
        <dbReference type="Pfam" id="PF04542"/>
    </source>
</evidence>
<feature type="domain" description="RNA polymerase sigma factor 70 region 4 type 2" evidence="7">
    <location>
        <begin position="122"/>
        <end position="174"/>
    </location>
</feature>